<feature type="domain" description="PoNi C-terminal" evidence="2">
    <location>
        <begin position="125"/>
        <end position="228"/>
    </location>
</feature>
<dbReference type="SUPFAM" id="SSF140731">
    <property type="entry name" value="PA2201 C-terminal domain-like"/>
    <property type="match status" value="1"/>
</dbReference>
<proteinExistence type="predicted"/>
<dbReference type="Proteomes" id="UP000613030">
    <property type="component" value="Unassembled WGS sequence"/>
</dbReference>
<gene>
    <name evidence="3" type="ORF">JI741_18330</name>
</gene>
<evidence type="ECO:0000313" key="3">
    <source>
        <dbReference type="EMBL" id="MBL0743195.1"/>
    </source>
</evidence>
<dbReference type="Pfam" id="PF08929">
    <property type="entry name" value="PoNi_C"/>
    <property type="match status" value="1"/>
</dbReference>
<protein>
    <submittedName>
        <fullName evidence="3">DUF1911 domain-containing protein</fullName>
    </submittedName>
</protein>
<dbReference type="InterPro" id="IPR015025">
    <property type="entry name" value="PoNi_C"/>
</dbReference>
<evidence type="ECO:0000259" key="1">
    <source>
        <dbReference type="Pfam" id="PF08928"/>
    </source>
</evidence>
<reference evidence="3 4" key="1">
    <citation type="submission" date="2021-01" db="EMBL/GenBank/DDBJ databases">
        <title>Chryseolinea sp. Jin1 Genome sequencing and assembly.</title>
        <authorList>
            <person name="Kim I."/>
        </authorList>
    </citation>
    <scope>NUCLEOTIDE SEQUENCE [LARGE SCALE GENOMIC DNA]</scope>
    <source>
        <strain evidence="3 4">Jin1</strain>
    </source>
</reference>
<dbReference type="InterPro" id="IPR015024">
    <property type="entry name" value="PoNi_N"/>
</dbReference>
<dbReference type="Gene3D" id="1.10.3920.10">
    <property type="entry name" value="PA2201 C-terminal domain-like"/>
    <property type="match status" value="1"/>
</dbReference>
<keyword evidence="4" id="KW-1185">Reference proteome</keyword>
<dbReference type="RefSeq" id="WP_202012310.1">
    <property type="nucleotide sequence ID" value="NZ_JAERRB010000006.1"/>
</dbReference>
<comment type="caution">
    <text evidence="3">The sequence shown here is derived from an EMBL/GenBank/DDBJ whole genome shotgun (WGS) entry which is preliminary data.</text>
</comment>
<organism evidence="3 4">
    <name type="scientific">Chryseolinea lacunae</name>
    <dbReference type="NCBI Taxonomy" id="2801331"/>
    <lineage>
        <taxon>Bacteria</taxon>
        <taxon>Pseudomonadati</taxon>
        <taxon>Bacteroidota</taxon>
        <taxon>Cytophagia</taxon>
        <taxon>Cytophagales</taxon>
        <taxon>Fulvivirgaceae</taxon>
        <taxon>Chryseolinea</taxon>
    </lineage>
</organism>
<sequence>MRVAFKTPAYFHQYIALQNETSEAFLSCAVAEWTRWNKASARHWLVQVGRHLLRKLVAQYSAGKSMGAVKRTFAEIRYYLGKTDNTPCDPTDLLWMFSLAVLLRLPHSQIQPFIQLARTQHPNHYLLHYLLARFDPTHPLPPLPTTKDPHQNLALATQQRKHFAQRRIKNYLDKQWYAAHANFSWHESHTSAHYNYFGYWSFESAAITIVLKLDDSAYRDNPYYPKDLVDYARRKQKPRAAKKIDQPKKN</sequence>
<dbReference type="EMBL" id="JAERRB010000006">
    <property type="protein sequence ID" value="MBL0743195.1"/>
    <property type="molecule type" value="Genomic_DNA"/>
</dbReference>
<name>A0ABS1KV30_9BACT</name>
<dbReference type="Pfam" id="PF08928">
    <property type="entry name" value="PoNi_N"/>
    <property type="match status" value="1"/>
</dbReference>
<dbReference type="InterPro" id="IPR028983">
    <property type="entry name" value="PA2201-like_C"/>
</dbReference>
<evidence type="ECO:0000259" key="2">
    <source>
        <dbReference type="Pfam" id="PF08929"/>
    </source>
</evidence>
<feature type="domain" description="PoNi N-terminal" evidence="1">
    <location>
        <begin position="51"/>
        <end position="111"/>
    </location>
</feature>
<evidence type="ECO:0000313" key="4">
    <source>
        <dbReference type="Proteomes" id="UP000613030"/>
    </source>
</evidence>
<accession>A0ABS1KV30</accession>